<evidence type="ECO:0000256" key="1">
    <source>
        <dbReference type="SAM" id="MobiDB-lite"/>
    </source>
</evidence>
<sequence>MSPVSEAAIPQGIDMASVSGPLIIGELLHWGLFGTLSVQIYLYYMAFPNDKPILKFIAYFVYTMELVQTILVTNDAFHAYGSGFGNYEELTSMHLNWFSIPIMSGIVSMMGQLFFAYRIKVLSNSRVLPAMIAVMAFTTTVAGFITGVCVKEAGRITNLHQLSTKIAVGIWCGVSALCDIFIAACMTYYLSKSADKSFTKTKLLITRLMRLTIETGTATATIALINLILVTGFPDRTYYATASLIIPKTYANTILVILNSRFRIVGGRGVDDDYSNMISTGSMPQFQVQDNANMGKSSMNSHLATVGLRDLNSNSQISSLHRKSSFYDALSPGSTTCASRPGSSGRATIQISIQNEVITDAVEEQTEQSHYSQSSMRSHMKKDSSNVA</sequence>
<feature type="region of interest" description="Disordered" evidence="1">
    <location>
        <begin position="363"/>
        <end position="388"/>
    </location>
</feature>
<dbReference type="Pfam" id="PF20152">
    <property type="entry name" value="DUF6534"/>
    <property type="match status" value="1"/>
</dbReference>
<evidence type="ECO:0000313" key="4">
    <source>
        <dbReference type="EMBL" id="KAK7443225.1"/>
    </source>
</evidence>
<dbReference type="Proteomes" id="UP001498398">
    <property type="component" value="Unassembled WGS sequence"/>
</dbReference>
<name>A0ABR1J149_9AGAR</name>
<accession>A0ABR1J149</accession>
<dbReference type="EMBL" id="JBANRG010000055">
    <property type="protein sequence ID" value="KAK7443225.1"/>
    <property type="molecule type" value="Genomic_DNA"/>
</dbReference>
<dbReference type="PANTHER" id="PTHR40465">
    <property type="entry name" value="CHROMOSOME 1, WHOLE GENOME SHOTGUN SEQUENCE"/>
    <property type="match status" value="1"/>
</dbReference>
<reference evidence="4 5" key="1">
    <citation type="submission" date="2024-01" db="EMBL/GenBank/DDBJ databases">
        <title>A draft genome for the cacao thread blight pathogen Marasmiellus scandens.</title>
        <authorList>
            <person name="Baruah I.K."/>
            <person name="Leung J."/>
            <person name="Bukari Y."/>
            <person name="Amoako-Attah I."/>
            <person name="Meinhardt L.W."/>
            <person name="Bailey B.A."/>
            <person name="Cohen S.P."/>
        </authorList>
    </citation>
    <scope>NUCLEOTIDE SEQUENCE [LARGE SCALE GENOMIC DNA]</scope>
    <source>
        <strain evidence="4 5">GH-19</strain>
    </source>
</reference>
<evidence type="ECO:0000259" key="3">
    <source>
        <dbReference type="Pfam" id="PF20152"/>
    </source>
</evidence>
<feature type="transmembrane region" description="Helical" evidence="2">
    <location>
        <begin position="97"/>
        <end position="115"/>
    </location>
</feature>
<feature type="domain" description="DUF6534" evidence="3">
    <location>
        <begin position="175"/>
        <end position="262"/>
    </location>
</feature>
<dbReference type="InterPro" id="IPR045339">
    <property type="entry name" value="DUF6534"/>
</dbReference>
<dbReference type="PANTHER" id="PTHR40465:SF1">
    <property type="entry name" value="DUF6534 DOMAIN-CONTAINING PROTEIN"/>
    <property type="match status" value="1"/>
</dbReference>
<keyword evidence="2" id="KW-0472">Membrane</keyword>
<feature type="transmembrane region" description="Helical" evidence="2">
    <location>
        <begin position="238"/>
        <end position="258"/>
    </location>
</feature>
<evidence type="ECO:0000256" key="2">
    <source>
        <dbReference type="SAM" id="Phobius"/>
    </source>
</evidence>
<keyword evidence="2" id="KW-0812">Transmembrane</keyword>
<evidence type="ECO:0000313" key="5">
    <source>
        <dbReference type="Proteomes" id="UP001498398"/>
    </source>
</evidence>
<proteinExistence type="predicted"/>
<feature type="transmembrane region" description="Helical" evidence="2">
    <location>
        <begin position="127"/>
        <end position="148"/>
    </location>
</feature>
<protein>
    <recommendedName>
        <fullName evidence="3">DUF6534 domain-containing protein</fullName>
    </recommendedName>
</protein>
<organism evidence="4 5">
    <name type="scientific">Marasmiellus scandens</name>
    <dbReference type="NCBI Taxonomy" id="2682957"/>
    <lineage>
        <taxon>Eukaryota</taxon>
        <taxon>Fungi</taxon>
        <taxon>Dikarya</taxon>
        <taxon>Basidiomycota</taxon>
        <taxon>Agaricomycotina</taxon>
        <taxon>Agaricomycetes</taxon>
        <taxon>Agaricomycetidae</taxon>
        <taxon>Agaricales</taxon>
        <taxon>Marasmiineae</taxon>
        <taxon>Omphalotaceae</taxon>
        <taxon>Marasmiellus</taxon>
    </lineage>
</organism>
<keyword evidence="2" id="KW-1133">Transmembrane helix</keyword>
<feature type="transmembrane region" description="Helical" evidence="2">
    <location>
        <begin position="27"/>
        <end position="44"/>
    </location>
</feature>
<feature type="compositionally biased region" description="Polar residues" evidence="1">
    <location>
        <begin position="368"/>
        <end position="377"/>
    </location>
</feature>
<gene>
    <name evidence="4" type="ORF">VKT23_015823</name>
</gene>
<keyword evidence="5" id="KW-1185">Reference proteome</keyword>
<feature type="transmembrane region" description="Helical" evidence="2">
    <location>
        <begin position="168"/>
        <end position="190"/>
    </location>
</feature>
<feature type="transmembrane region" description="Helical" evidence="2">
    <location>
        <begin position="56"/>
        <end position="77"/>
    </location>
</feature>
<comment type="caution">
    <text evidence="4">The sequence shown here is derived from an EMBL/GenBank/DDBJ whole genome shotgun (WGS) entry which is preliminary data.</text>
</comment>
<feature type="transmembrane region" description="Helical" evidence="2">
    <location>
        <begin position="211"/>
        <end position="232"/>
    </location>
</feature>